<sequence>MSQKSSREGCALRNSSQSDKSTASMTNSDLSGRTVIIRPSSSSFREKHEIKNSNNLVTYNDRGDLEAKNSKLSQELHPFEKVSTQEVSNSLHDPYDLHHIHGLRNRLFKTFNEFSTILKNALLPPVLKSAKKVKIKIKECDLQSNNILLDLNLLLSEIKIESKNKNLHNKKNKTNVTLRKFFQIKLIKCYKLAINATTICTKTLEAGIYNPIQSKMKNLIQIISALSLIAGKYLYGEIYKKKKKESFDLVEHCKDLEIMLEECDYKDTDDDNHSNISNSNVINELFNKALSKPKTQLFSANNSNRLSMYNHDKPKLGSNYAQAWSKKSIETTRNKVLLKNDDSNIKNENNLDNIKTVIQEYPFGELNENNYPLFFKELQDEKLINNEAIECPTTSKILNSSISYIFV</sequence>
<accession>A0A6G0Y7N0</accession>
<gene>
    <name evidence="2" type="ORF">FWK35_00011774</name>
</gene>
<comment type="caution">
    <text evidence="2">The sequence shown here is derived from an EMBL/GenBank/DDBJ whole genome shotgun (WGS) entry which is preliminary data.</text>
</comment>
<reference evidence="2 3" key="1">
    <citation type="submission" date="2019-08" db="EMBL/GenBank/DDBJ databases">
        <title>Whole genome of Aphis craccivora.</title>
        <authorList>
            <person name="Voronova N.V."/>
            <person name="Shulinski R.S."/>
            <person name="Bandarenka Y.V."/>
            <person name="Zhorov D.G."/>
            <person name="Warner D."/>
        </authorList>
    </citation>
    <scope>NUCLEOTIDE SEQUENCE [LARGE SCALE GENOMIC DNA]</scope>
    <source>
        <strain evidence="2">180601</strain>
        <tissue evidence="2">Whole Body</tissue>
    </source>
</reference>
<proteinExistence type="predicted"/>
<dbReference type="AlphaFoldDB" id="A0A6G0Y7N0"/>
<feature type="region of interest" description="Disordered" evidence="1">
    <location>
        <begin position="1"/>
        <end position="32"/>
    </location>
</feature>
<dbReference type="OrthoDB" id="10366397at2759"/>
<protein>
    <submittedName>
        <fullName evidence="2">Uncharacterized protein</fullName>
    </submittedName>
</protein>
<name>A0A6G0Y7N0_APHCR</name>
<evidence type="ECO:0000256" key="1">
    <source>
        <dbReference type="SAM" id="MobiDB-lite"/>
    </source>
</evidence>
<evidence type="ECO:0000313" key="2">
    <source>
        <dbReference type="EMBL" id="KAF0750811.1"/>
    </source>
</evidence>
<feature type="compositionally biased region" description="Polar residues" evidence="1">
    <location>
        <begin position="13"/>
        <end position="31"/>
    </location>
</feature>
<dbReference type="EMBL" id="VUJU01005584">
    <property type="protein sequence ID" value="KAF0750811.1"/>
    <property type="molecule type" value="Genomic_DNA"/>
</dbReference>
<dbReference type="Proteomes" id="UP000478052">
    <property type="component" value="Unassembled WGS sequence"/>
</dbReference>
<keyword evidence="3" id="KW-1185">Reference proteome</keyword>
<evidence type="ECO:0000313" key="3">
    <source>
        <dbReference type="Proteomes" id="UP000478052"/>
    </source>
</evidence>
<organism evidence="2 3">
    <name type="scientific">Aphis craccivora</name>
    <name type="common">Cowpea aphid</name>
    <dbReference type="NCBI Taxonomy" id="307492"/>
    <lineage>
        <taxon>Eukaryota</taxon>
        <taxon>Metazoa</taxon>
        <taxon>Ecdysozoa</taxon>
        <taxon>Arthropoda</taxon>
        <taxon>Hexapoda</taxon>
        <taxon>Insecta</taxon>
        <taxon>Pterygota</taxon>
        <taxon>Neoptera</taxon>
        <taxon>Paraneoptera</taxon>
        <taxon>Hemiptera</taxon>
        <taxon>Sternorrhyncha</taxon>
        <taxon>Aphidomorpha</taxon>
        <taxon>Aphidoidea</taxon>
        <taxon>Aphididae</taxon>
        <taxon>Aphidini</taxon>
        <taxon>Aphis</taxon>
        <taxon>Aphis</taxon>
    </lineage>
</organism>